<dbReference type="Pfam" id="PF03473">
    <property type="entry name" value="MOSC"/>
    <property type="match status" value="1"/>
</dbReference>
<evidence type="ECO:0000256" key="1">
    <source>
        <dbReference type="ARBA" id="ARBA00004434"/>
    </source>
</evidence>
<sequence length="670" mass="72221">MRSGRNLDRASRWLRAHQPGTSTVRFAAFAHLTGSSLTLLDPSNPPILGGERAATGRQATSIITSTHTHSLTLTSPALGPYRDDMRKPPRLIADACQAQLLTSLVGTSSRMSGDSEPVGSDRPPSASTLVEPGINGGTDVSQTRPRQADEAVAMKIQRLFIYPVKSMLPVEVSMAEITSEGLRFDRQYVLIKAPPGLEEDAVAEHLTIKTTFRMCLFQPSISDDWSRLTITHTLAQPQTSITIPLTPSPLSCVQSRTYQVSIFGTRAPGVDMGDGPAAFFSKHLDMPVKLLYIAGDGSRDIPGASGLKQPHISFKAKQAGENGKSTIQRIRFADASPLLVTSTASAADALSRLPADVRNQDVIIRLRPNIHIDVGPGVQAWDEDDWGKLFISSPGSDLHKATIRCIFRTPRCLSLNVDLKTGKAAPRDQQLYGLLAKDRRVNSAIPHKPVFGQYATAGPIGAILRVGDEVRVVQRVPPQDGAVVFAVLGESGAPRRSAPPPPPLFPSDPIRLGAQNFKSQSRATDRRQIARLSLPESGSLLPPLLSTGTRPTTDNRPATTKTPTMASVFAWGAGAAAAAFLGRAGLVAWRRSRGGVGAMGKAFYKGGFEPKMNKKEASLILSLNERSLSKEKVRKAHRTLMLLNHPDRGGSPYLATKVNEAKEFLDKQVP</sequence>
<dbReference type="Proteomes" id="UP000245956">
    <property type="component" value="Unassembled WGS sequence"/>
</dbReference>
<feature type="region of interest" description="Disordered" evidence="14">
    <location>
        <begin position="106"/>
        <end position="147"/>
    </location>
</feature>
<dbReference type="Pfam" id="PF03476">
    <property type="entry name" value="MOSC_N"/>
    <property type="match status" value="1"/>
</dbReference>
<keyword evidence="6" id="KW-0496">Mitochondrion</keyword>
<evidence type="ECO:0000256" key="2">
    <source>
        <dbReference type="ARBA" id="ARBA00022692"/>
    </source>
</evidence>
<evidence type="ECO:0000256" key="5">
    <source>
        <dbReference type="ARBA" id="ARBA00023010"/>
    </source>
</evidence>
<dbReference type="InterPro" id="IPR001623">
    <property type="entry name" value="DnaJ_domain"/>
</dbReference>
<dbReference type="GO" id="GO:0030151">
    <property type="term" value="F:molybdenum ion binding"/>
    <property type="evidence" value="ECO:0007669"/>
    <property type="project" value="InterPro"/>
</dbReference>
<feature type="region of interest" description="Disordered" evidence="14">
    <location>
        <begin position="537"/>
        <end position="561"/>
    </location>
</feature>
<evidence type="ECO:0000256" key="9">
    <source>
        <dbReference type="ARBA" id="ARBA00038105"/>
    </source>
</evidence>
<evidence type="ECO:0000256" key="6">
    <source>
        <dbReference type="ARBA" id="ARBA00023128"/>
    </source>
</evidence>
<gene>
    <name evidence="16" type="ORF">PCL_08214</name>
</gene>
<evidence type="ECO:0000256" key="13">
    <source>
        <dbReference type="ARBA" id="ARBA00075483"/>
    </source>
</evidence>
<dbReference type="GO" id="GO:0030150">
    <property type="term" value="P:protein import into mitochondrial matrix"/>
    <property type="evidence" value="ECO:0007669"/>
    <property type="project" value="TreeGrafter"/>
</dbReference>
<evidence type="ECO:0000256" key="10">
    <source>
        <dbReference type="ARBA" id="ARBA00040828"/>
    </source>
</evidence>
<dbReference type="InterPro" id="IPR005302">
    <property type="entry name" value="MoCF_Sase_C"/>
</dbReference>
<evidence type="ECO:0000256" key="3">
    <source>
        <dbReference type="ARBA" id="ARBA00022792"/>
    </source>
</evidence>
<keyword evidence="2" id="KW-0812">Transmembrane</keyword>
<keyword evidence="5" id="KW-0811">Translocation</keyword>
<dbReference type="PANTHER" id="PTHR12763:SF28">
    <property type="entry name" value="GEO10507P1-RELATED"/>
    <property type="match status" value="1"/>
</dbReference>
<dbReference type="Gene3D" id="1.10.287.110">
    <property type="entry name" value="DnaJ domain"/>
    <property type="match status" value="1"/>
</dbReference>
<feature type="domain" description="MOSC" evidence="15">
    <location>
        <begin position="313"/>
        <end position="473"/>
    </location>
</feature>
<keyword evidence="8" id="KW-0143">Chaperone</keyword>
<name>A0A2U3EKE2_PURLI</name>
<dbReference type="CDD" id="cd06257">
    <property type="entry name" value="DnaJ"/>
    <property type="match status" value="1"/>
</dbReference>
<dbReference type="PROSITE" id="PS51340">
    <property type="entry name" value="MOSC"/>
    <property type="match status" value="1"/>
</dbReference>
<dbReference type="AlphaFoldDB" id="A0A2U3EKE2"/>
<comment type="subcellular location">
    <subcellularLocation>
        <location evidence="1">Mitochondrion inner membrane</location>
        <topology evidence="1">Single-pass membrane protein</topology>
    </subcellularLocation>
</comment>
<evidence type="ECO:0000256" key="12">
    <source>
        <dbReference type="ARBA" id="ARBA00067223"/>
    </source>
</evidence>
<evidence type="ECO:0000313" key="16">
    <source>
        <dbReference type="EMBL" id="PWI74900.1"/>
    </source>
</evidence>
<evidence type="ECO:0000256" key="14">
    <source>
        <dbReference type="SAM" id="MobiDB-lite"/>
    </source>
</evidence>
<keyword evidence="5" id="KW-0653">Protein transport</keyword>
<dbReference type="FunFam" id="1.10.287.110:FF:000001">
    <property type="entry name" value="Import inner membrane translocase subunit tim14"/>
    <property type="match status" value="1"/>
</dbReference>
<keyword evidence="3" id="KW-0999">Mitochondrion inner membrane</keyword>
<dbReference type="GO" id="GO:0030170">
    <property type="term" value="F:pyridoxal phosphate binding"/>
    <property type="evidence" value="ECO:0007669"/>
    <property type="project" value="InterPro"/>
</dbReference>
<feature type="compositionally biased region" description="Low complexity" evidence="14">
    <location>
        <begin position="537"/>
        <end position="552"/>
    </location>
</feature>
<evidence type="ECO:0000256" key="11">
    <source>
        <dbReference type="ARBA" id="ARBA00041716"/>
    </source>
</evidence>
<comment type="similarity">
    <text evidence="9">Belongs to the TIM14 family.</text>
</comment>
<organism evidence="16 17">
    <name type="scientific">Purpureocillium lilacinum</name>
    <name type="common">Paecilomyces lilacinus</name>
    <dbReference type="NCBI Taxonomy" id="33203"/>
    <lineage>
        <taxon>Eukaryota</taxon>
        <taxon>Fungi</taxon>
        <taxon>Dikarya</taxon>
        <taxon>Ascomycota</taxon>
        <taxon>Pezizomycotina</taxon>
        <taxon>Sordariomycetes</taxon>
        <taxon>Hypocreomycetidae</taxon>
        <taxon>Hypocreales</taxon>
        <taxon>Ophiocordycipitaceae</taxon>
        <taxon>Purpureocillium</taxon>
    </lineage>
</organism>
<evidence type="ECO:0000256" key="4">
    <source>
        <dbReference type="ARBA" id="ARBA00022989"/>
    </source>
</evidence>
<protein>
    <recommendedName>
        <fullName evidence="10">Mitochondrial import inner membrane translocase subunit TIM14</fullName>
    </recommendedName>
    <alternativeName>
        <fullName evidence="12">Mitochondrial import inner membrane translocase subunit tim14</fullName>
    </alternativeName>
    <alternativeName>
        <fullName evidence="11 13">Presequence translocated-associated motor subunit PAM18</fullName>
    </alternativeName>
</protein>
<keyword evidence="7" id="KW-0472">Membrane</keyword>
<dbReference type="SMART" id="SM00271">
    <property type="entry name" value="DnaJ"/>
    <property type="match status" value="1"/>
</dbReference>
<dbReference type="InterPro" id="IPR005303">
    <property type="entry name" value="MOCOS_middle"/>
</dbReference>
<accession>A0A2U3EKE2</accession>
<dbReference type="SUPFAM" id="SSF46565">
    <property type="entry name" value="Chaperone J-domain"/>
    <property type="match status" value="1"/>
</dbReference>
<evidence type="ECO:0000259" key="15">
    <source>
        <dbReference type="PROSITE" id="PS51340"/>
    </source>
</evidence>
<keyword evidence="4" id="KW-1133">Transmembrane helix</keyword>
<dbReference type="InterPro" id="IPR036869">
    <property type="entry name" value="J_dom_sf"/>
</dbReference>
<reference evidence="16 17" key="1">
    <citation type="journal article" date="2016" name="Front. Microbiol.">
        <title>Genome and transcriptome sequences reveal the specific parasitism of the nematophagous Purpureocillium lilacinum 36-1.</title>
        <authorList>
            <person name="Xie J."/>
            <person name="Li S."/>
            <person name="Mo C."/>
            <person name="Xiao X."/>
            <person name="Peng D."/>
            <person name="Wang G."/>
            <person name="Xiao Y."/>
        </authorList>
    </citation>
    <scope>NUCLEOTIDE SEQUENCE [LARGE SCALE GENOMIC DNA]</scope>
    <source>
        <strain evidence="16 17">36-1</strain>
    </source>
</reference>
<dbReference type="GO" id="GO:0001671">
    <property type="term" value="F:ATPase activator activity"/>
    <property type="evidence" value="ECO:0007669"/>
    <property type="project" value="TreeGrafter"/>
</dbReference>
<keyword evidence="5" id="KW-0813">Transport</keyword>
<dbReference type="EMBL" id="LCWV01000003">
    <property type="protein sequence ID" value="PWI74900.1"/>
    <property type="molecule type" value="Genomic_DNA"/>
</dbReference>
<evidence type="ECO:0000256" key="8">
    <source>
        <dbReference type="ARBA" id="ARBA00023186"/>
    </source>
</evidence>
<evidence type="ECO:0000313" key="17">
    <source>
        <dbReference type="Proteomes" id="UP000245956"/>
    </source>
</evidence>
<proteinExistence type="inferred from homology"/>
<dbReference type="PANTHER" id="PTHR12763">
    <property type="match status" value="1"/>
</dbReference>
<comment type="caution">
    <text evidence="16">The sequence shown here is derived from an EMBL/GenBank/DDBJ whole genome shotgun (WGS) entry which is preliminary data.</text>
</comment>
<dbReference type="GO" id="GO:0001405">
    <property type="term" value="C:PAM complex, Tim23 associated import motor"/>
    <property type="evidence" value="ECO:0007669"/>
    <property type="project" value="TreeGrafter"/>
</dbReference>
<evidence type="ECO:0000256" key="7">
    <source>
        <dbReference type="ARBA" id="ARBA00023136"/>
    </source>
</evidence>
<dbReference type="GO" id="GO:0003824">
    <property type="term" value="F:catalytic activity"/>
    <property type="evidence" value="ECO:0007669"/>
    <property type="project" value="InterPro"/>
</dbReference>
<dbReference type="SUPFAM" id="SSF141673">
    <property type="entry name" value="MOSC N-terminal domain-like"/>
    <property type="match status" value="1"/>
</dbReference>